<feature type="compositionally biased region" description="Low complexity" evidence="3">
    <location>
        <begin position="225"/>
        <end position="242"/>
    </location>
</feature>
<dbReference type="PANTHER" id="PTHR16305">
    <property type="entry name" value="TESTICULAR SOLUBLE ADENYLYL CYCLASE"/>
    <property type="match status" value="1"/>
</dbReference>
<protein>
    <submittedName>
        <fullName evidence="5">AAA family ATPase</fullName>
    </submittedName>
</protein>
<evidence type="ECO:0000256" key="1">
    <source>
        <dbReference type="ARBA" id="ARBA00022741"/>
    </source>
</evidence>
<accession>A0ABS6Z4L9</accession>
<feature type="region of interest" description="Disordered" evidence="3">
    <location>
        <begin position="223"/>
        <end position="266"/>
    </location>
</feature>
<keyword evidence="6" id="KW-1185">Reference proteome</keyword>
<dbReference type="RefSeq" id="WP_219667151.1">
    <property type="nucleotide sequence ID" value="NZ_WTFF01000069.1"/>
</dbReference>
<reference evidence="5 6" key="1">
    <citation type="submission" date="2019-12" db="EMBL/GenBank/DDBJ databases">
        <title>Genome sequence of Streptomyces bambusae.</title>
        <authorList>
            <person name="Bansal K."/>
            <person name="Choksket S."/>
            <person name="Korpole S."/>
            <person name="Patil P.B."/>
        </authorList>
    </citation>
    <scope>NUCLEOTIDE SEQUENCE [LARGE SCALE GENOMIC DNA]</scope>
    <source>
        <strain evidence="5 6">SK60</strain>
    </source>
</reference>
<sequence>MRLIGRDEVYAQLDALLGAGTPRSAGVVLIEGAVGCGRTEMLAHVAETAARGGALVLRGAGSAHDRDLPYGVLRQLTAGLPADIVPAARQGELSGAEFTRALCVAAERGPVVVCVDDLHLIDAASLEGLLEVARTVRTAPVLLVLADMAQEHVGSPLARTEFLRHPGFTRVALGRLDTAGTAELATLLTGAPTDPTTTAALHAATGGNPLLLRALLSERTPMQMPAAAAREATTAPAAATTPATPPPDAAAATAAVPGTGAPLTAA</sequence>
<keyword evidence="2" id="KW-0067">ATP-binding</keyword>
<proteinExistence type="predicted"/>
<name>A0ABS6Z4L9_9ACTN</name>
<gene>
    <name evidence="5" type="ORF">GPJ59_12470</name>
</gene>
<evidence type="ECO:0000259" key="4">
    <source>
        <dbReference type="Pfam" id="PF13191"/>
    </source>
</evidence>
<evidence type="ECO:0000256" key="3">
    <source>
        <dbReference type="SAM" id="MobiDB-lite"/>
    </source>
</evidence>
<dbReference type="EMBL" id="WTFF01000069">
    <property type="protein sequence ID" value="MBW5482677.1"/>
    <property type="molecule type" value="Genomic_DNA"/>
</dbReference>
<evidence type="ECO:0000256" key="2">
    <source>
        <dbReference type="ARBA" id="ARBA00022840"/>
    </source>
</evidence>
<feature type="non-terminal residue" evidence="5">
    <location>
        <position position="266"/>
    </location>
</feature>
<organism evidence="5 6">
    <name type="scientific">Streptomyces bambusae</name>
    <dbReference type="NCBI Taxonomy" id="1550616"/>
    <lineage>
        <taxon>Bacteria</taxon>
        <taxon>Bacillati</taxon>
        <taxon>Actinomycetota</taxon>
        <taxon>Actinomycetes</taxon>
        <taxon>Kitasatosporales</taxon>
        <taxon>Streptomycetaceae</taxon>
        <taxon>Streptomyces</taxon>
    </lineage>
</organism>
<evidence type="ECO:0000313" key="5">
    <source>
        <dbReference type="EMBL" id="MBW5482677.1"/>
    </source>
</evidence>
<feature type="compositionally biased region" description="Low complexity" evidence="3">
    <location>
        <begin position="249"/>
        <end position="266"/>
    </location>
</feature>
<keyword evidence="1" id="KW-0547">Nucleotide-binding</keyword>
<evidence type="ECO:0000313" key="6">
    <source>
        <dbReference type="Proteomes" id="UP000812013"/>
    </source>
</evidence>
<feature type="domain" description="Orc1-like AAA ATPase" evidence="4">
    <location>
        <begin position="2"/>
        <end position="144"/>
    </location>
</feature>
<dbReference type="Proteomes" id="UP000812013">
    <property type="component" value="Unassembled WGS sequence"/>
</dbReference>
<dbReference type="PANTHER" id="PTHR16305:SF35">
    <property type="entry name" value="TRANSCRIPTIONAL ACTIVATOR DOMAIN"/>
    <property type="match status" value="1"/>
</dbReference>
<dbReference type="InterPro" id="IPR027417">
    <property type="entry name" value="P-loop_NTPase"/>
</dbReference>
<dbReference type="InterPro" id="IPR041664">
    <property type="entry name" value="AAA_16"/>
</dbReference>
<dbReference type="SUPFAM" id="SSF52540">
    <property type="entry name" value="P-loop containing nucleoside triphosphate hydrolases"/>
    <property type="match status" value="1"/>
</dbReference>
<comment type="caution">
    <text evidence="5">The sequence shown here is derived from an EMBL/GenBank/DDBJ whole genome shotgun (WGS) entry which is preliminary data.</text>
</comment>
<dbReference type="Pfam" id="PF13191">
    <property type="entry name" value="AAA_16"/>
    <property type="match status" value="1"/>
</dbReference>